<dbReference type="InterPro" id="IPR007627">
    <property type="entry name" value="RNA_pol_sigma70_r2"/>
</dbReference>
<feature type="domain" description="RNA polymerase sigma-70 region 2" evidence="5">
    <location>
        <begin position="27"/>
        <end position="94"/>
    </location>
</feature>
<protein>
    <submittedName>
        <fullName evidence="7">DNA-directed RNA polymerase sigma-70 factor</fullName>
    </submittedName>
</protein>
<dbReference type="Gene3D" id="1.10.1740.10">
    <property type="match status" value="1"/>
</dbReference>
<dbReference type="InterPro" id="IPR013324">
    <property type="entry name" value="RNA_pol_sigma_r3/r4-like"/>
</dbReference>
<dbReference type="EMBL" id="BMIB01000001">
    <property type="protein sequence ID" value="GGH61519.1"/>
    <property type="molecule type" value="Genomic_DNA"/>
</dbReference>
<proteinExistence type="inferred from homology"/>
<dbReference type="Pfam" id="PF04542">
    <property type="entry name" value="Sigma70_r2"/>
    <property type="match status" value="1"/>
</dbReference>
<evidence type="ECO:0000313" key="7">
    <source>
        <dbReference type="EMBL" id="GGH61519.1"/>
    </source>
</evidence>
<dbReference type="GO" id="GO:0000428">
    <property type="term" value="C:DNA-directed RNA polymerase complex"/>
    <property type="evidence" value="ECO:0007669"/>
    <property type="project" value="UniProtKB-KW"/>
</dbReference>
<accession>A0A917MSU2</accession>
<dbReference type="InterPro" id="IPR013325">
    <property type="entry name" value="RNA_pol_sigma_r2"/>
</dbReference>
<gene>
    <name evidence="7" type="ORF">GCM10011379_10580</name>
</gene>
<dbReference type="SUPFAM" id="SSF88946">
    <property type="entry name" value="Sigma2 domain of RNA polymerase sigma factors"/>
    <property type="match status" value="1"/>
</dbReference>
<dbReference type="Pfam" id="PF08281">
    <property type="entry name" value="Sigma70_r4_2"/>
    <property type="match status" value="1"/>
</dbReference>
<evidence type="ECO:0000256" key="4">
    <source>
        <dbReference type="ARBA" id="ARBA00023163"/>
    </source>
</evidence>
<dbReference type="AlphaFoldDB" id="A0A917MSU2"/>
<dbReference type="GO" id="GO:0006352">
    <property type="term" value="P:DNA-templated transcription initiation"/>
    <property type="evidence" value="ECO:0007669"/>
    <property type="project" value="InterPro"/>
</dbReference>
<dbReference type="PANTHER" id="PTHR43133:SF46">
    <property type="entry name" value="RNA POLYMERASE SIGMA-70 FACTOR ECF SUBFAMILY"/>
    <property type="match status" value="1"/>
</dbReference>
<comment type="similarity">
    <text evidence="1">Belongs to the sigma-70 factor family. ECF subfamily.</text>
</comment>
<evidence type="ECO:0000256" key="2">
    <source>
        <dbReference type="ARBA" id="ARBA00023015"/>
    </source>
</evidence>
<evidence type="ECO:0000259" key="5">
    <source>
        <dbReference type="Pfam" id="PF04542"/>
    </source>
</evidence>
<keyword evidence="8" id="KW-1185">Reference proteome</keyword>
<dbReference type="CDD" id="cd06171">
    <property type="entry name" value="Sigma70_r4"/>
    <property type="match status" value="1"/>
</dbReference>
<evidence type="ECO:0000256" key="1">
    <source>
        <dbReference type="ARBA" id="ARBA00010641"/>
    </source>
</evidence>
<comment type="caution">
    <text evidence="7">The sequence shown here is derived from an EMBL/GenBank/DDBJ whole genome shotgun (WGS) entry which is preliminary data.</text>
</comment>
<feature type="domain" description="RNA polymerase sigma factor 70 region 4 type 2" evidence="6">
    <location>
        <begin position="126"/>
        <end position="174"/>
    </location>
</feature>
<keyword evidence="3" id="KW-0731">Sigma factor</keyword>
<evidence type="ECO:0000313" key="8">
    <source>
        <dbReference type="Proteomes" id="UP000627292"/>
    </source>
</evidence>
<dbReference type="SUPFAM" id="SSF88659">
    <property type="entry name" value="Sigma3 and sigma4 domains of RNA polymerase sigma factors"/>
    <property type="match status" value="1"/>
</dbReference>
<keyword evidence="4" id="KW-0804">Transcription</keyword>
<dbReference type="PANTHER" id="PTHR43133">
    <property type="entry name" value="RNA POLYMERASE ECF-TYPE SIGMA FACTO"/>
    <property type="match status" value="1"/>
</dbReference>
<reference evidence="7" key="2">
    <citation type="submission" date="2020-09" db="EMBL/GenBank/DDBJ databases">
        <authorList>
            <person name="Sun Q."/>
            <person name="Zhou Y."/>
        </authorList>
    </citation>
    <scope>NUCLEOTIDE SEQUENCE</scope>
    <source>
        <strain evidence="7">CGMCC 1.15290</strain>
    </source>
</reference>
<dbReference type="InterPro" id="IPR039425">
    <property type="entry name" value="RNA_pol_sigma-70-like"/>
</dbReference>
<dbReference type="GO" id="GO:0016987">
    <property type="term" value="F:sigma factor activity"/>
    <property type="evidence" value="ECO:0007669"/>
    <property type="project" value="UniProtKB-KW"/>
</dbReference>
<evidence type="ECO:0000259" key="6">
    <source>
        <dbReference type="Pfam" id="PF08281"/>
    </source>
</evidence>
<sequence>MIQAALHNEKELLAQVVEGKEEAFAMFYHYYYPAVSAFVQQFLKSPQLSEDLSQEVFTRIWQNRHRLAEVQSFRAYLFVVARNQAITALRTISRHELAAGEILRHYHLPPPSTDDLLLTQEYMRFLRNTLDSLPERTRQIFRLCREEGRSYDEVAALLGISRNAVKNHMVQAMKVLKTSVEKELGIPLSVFLAVFSAGSENF</sequence>
<evidence type="ECO:0000256" key="3">
    <source>
        <dbReference type="ARBA" id="ARBA00023082"/>
    </source>
</evidence>
<dbReference type="NCBIfam" id="TIGR02937">
    <property type="entry name" value="sigma70-ECF"/>
    <property type="match status" value="1"/>
</dbReference>
<dbReference type="InterPro" id="IPR014327">
    <property type="entry name" value="RNA_pol_sigma70_bacteroid"/>
</dbReference>
<keyword evidence="7" id="KW-0240">DNA-directed RNA polymerase</keyword>
<name>A0A917MSU2_9BACT</name>
<organism evidence="7 8">
    <name type="scientific">Filimonas zeae</name>
    <dbReference type="NCBI Taxonomy" id="1737353"/>
    <lineage>
        <taxon>Bacteria</taxon>
        <taxon>Pseudomonadati</taxon>
        <taxon>Bacteroidota</taxon>
        <taxon>Chitinophagia</taxon>
        <taxon>Chitinophagales</taxon>
        <taxon>Chitinophagaceae</taxon>
        <taxon>Filimonas</taxon>
    </lineage>
</organism>
<dbReference type="RefSeq" id="WP_188950924.1">
    <property type="nucleotide sequence ID" value="NZ_BMIB01000001.1"/>
</dbReference>
<dbReference type="GO" id="GO:0003677">
    <property type="term" value="F:DNA binding"/>
    <property type="evidence" value="ECO:0007669"/>
    <property type="project" value="InterPro"/>
</dbReference>
<reference evidence="7" key="1">
    <citation type="journal article" date="2014" name="Int. J. Syst. Evol. Microbiol.">
        <title>Complete genome sequence of Corynebacterium casei LMG S-19264T (=DSM 44701T), isolated from a smear-ripened cheese.</title>
        <authorList>
            <consortium name="US DOE Joint Genome Institute (JGI-PGF)"/>
            <person name="Walter F."/>
            <person name="Albersmeier A."/>
            <person name="Kalinowski J."/>
            <person name="Ruckert C."/>
        </authorList>
    </citation>
    <scope>NUCLEOTIDE SEQUENCE</scope>
    <source>
        <strain evidence="7">CGMCC 1.15290</strain>
    </source>
</reference>
<dbReference type="InterPro" id="IPR013249">
    <property type="entry name" value="RNA_pol_sigma70_r4_t2"/>
</dbReference>
<dbReference type="NCBIfam" id="TIGR02985">
    <property type="entry name" value="Sig70_bacteroi1"/>
    <property type="match status" value="1"/>
</dbReference>
<keyword evidence="2" id="KW-0805">Transcription regulation</keyword>
<dbReference type="InterPro" id="IPR014284">
    <property type="entry name" value="RNA_pol_sigma-70_dom"/>
</dbReference>
<dbReference type="Gene3D" id="1.10.10.10">
    <property type="entry name" value="Winged helix-like DNA-binding domain superfamily/Winged helix DNA-binding domain"/>
    <property type="match status" value="1"/>
</dbReference>
<dbReference type="Proteomes" id="UP000627292">
    <property type="component" value="Unassembled WGS sequence"/>
</dbReference>
<dbReference type="InterPro" id="IPR036388">
    <property type="entry name" value="WH-like_DNA-bd_sf"/>
</dbReference>